<feature type="region of interest" description="Disordered" evidence="1">
    <location>
        <begin position="327"/>
        <end position="356"/>
    </location>
</feature>
<dbReference type="STRING" id="479432.Sros_8882"/>
<dbReference type="KEGG" id="sro:Sros_8882"/>
<evidence type="ECO:0000313" key="3">
    <source>
        <dbReference type="EMBL" id="ACZ91515.1"/>
    </source>
</evidence>
<dbReference type="Gene3D" id="2.60.120.260">
    <property type="entry name" value="Galactose-binding domain-like"/>
    <property type="match status" value="1"/>
</dbReference>
<gene>
    <name evidence="3" type="ordered locus">Sros_8882</name>
</gene>
<feature type="signal peptide" evidence="2">
    <location>
        <begin position="1"/>
        <end position="38"/>
    </location>
</feature>
<keyword evidence="4" id="KW-1185">Reference proteome</keyword>
<dbReference type="EMBL" id="CP001814">
    <property type="protein sequence ID" value="ACZ91515.1"/>
    <property type="molecule type" value="Genomic_DNA"/>
</dbReference>
<protein>
    <submittedName>
        <fullName evidence="3">Uncharacterized protein</fullName>
    </submittedName>
</protein>
<feature type="compositionally biased region" description="Basic and acidic residues" evidence="1">
    <location>
        <begin position="342"/>
        <end position="356"/>
    </location>
</feature>
<dbReference type="AlphaFoldDB" id="D2B7J4"/>
<name>D2B7J4_STRRD</name>
<evidence type="ECO:0000256" key="1">
    <source>
        <dbReference type="SAM" id="MobiDB-lite"/>
    </source>
</evidence>
<organism evidence="3 4">
    <name type="scientific">Streptosporangium roseum (strain ATCC 12428 / DSM 43021 / JCM 3005 / KCTC 9067 / NCIMB 10171 / NRRL 2505 / NI 9100)</name>
    <dbReference type="NCBI Taxonomy" id="479432"/>
    <lineage>
        <taxon>Bacteria</taxon>
        <taxon>Bacillati</taxon>
        <taxon>Actinomycetota</taxon>
        <taxon>Actinomycetes</taxon>
        <taxon>Streptosporangiales</taxon>
        <taxon>Streptosporangiaceae</taxon>
        <taxon>Streptosporangium</taxon>
    </lineage>
</organism>
<accession>D2B7J4</accession>
<evidence type="ECO:0000313" key="4">
    <source>
        <dbReference type="Proteomes" id="UP000002029"/>
    </source>
</evidence>
<proteinExistence type="predicted"/>
<sequence length="356" mass="37382">MKRSHAGARMPLRVLLLGVAASLAAAAVSVLTTRPVSAAETGAAGPAEPCAVVNGGFEEPGGLRGQGHLRKDVPGWRTSSRDGLIEIWGAGNHADPMDFTVPPDTGDQFAELNGTSVSTLYQDIRTVPGSTIDWSLAHRGRSRTQADEDVMRVRIGGVVQVPEGQDSPDIADGGDTWGHYGGSYTVPRGQRVTRVEFVSVSSGTGRPSYGNFLDSVSTSCTLPNQPPTVPYLVLSGSVGQILDGSLTSVDPEGGEVTYNATAPVPWLNVTVRPHGTVVARALRPGVHQVPVKACDERGACADGRVVVVAYRRTRPLARSLADLYPTQAAAPPVGPSRPGTVGKDRRIPVRTDHPTP</sequence>
<dbReference type="HOGENOM" id="CLU_778261_0_0_11"/>
<keyword evidence="2" id="KW-0732">Signal</keyword>
<dbReference type="eggNOG" id="COG3291">
    <property type="taxonomic scope" value="Bacteria"/>
</dbReference>
<reference evidence="3 4" key="1">
    <citation type="journal article" date="2010" name="Stand. Genomic Sci.">
        <title>Complete genome sequence of Streptosporangium roseum type strain (NI 9100).</title>
        <authorList>
            <person name="Nolan M."/>
            <person name="Sikorski J."/>
            <person name="Jando M."/>
            <person name="Lucas S."/>
            <person name="Lapidus A."/>
            <person name="Glavina Del Rio T."/>
            <person name="Chen F."/>
            <person name="Tice H."/>
            <person name="Pitluck S."/>
            <person name="Cheng J.F."/>
            <person name="Chertkov O."/>
            <person name="Sims D."/>
            <person name="Meincke L."/>
            <person name="Brettin T."/>
            <person name="Han C."/>
            <person name="Detter J.C."/>
            <person name="Bruce D."/>
            <person name="Goodwin L."/>
            <person name="Land M."/>
            <person name="Hauser L."/>
            <person name="Chang Y.J."/>
            <person name="Jeffries C.D."/>
            <person name="Ivanova N."/>
            <person name="Mavromatis K."/>
            <person name="Mikhailova N."/>
            <person name="Chen A."/>
            <person name="Palaniappan K."/>
            <person name="Chain P."/>
            <person name="Rohde M."/>
            <person name="Goker M."/>
            <person name="Bristow J."/>
            <person name="Eisen J.A."/>
            <person name="Markowitz V."/>
            <person name="Hugenholtz P."/>
            <person name="Kyrpides N.C."/>
            <person name="Klenk H.P."/>
        </authorList>
    </citation>
    <scope>NUCLEOTIDE SEQUENCE [LARGE SCALE GENOMIC DNA]</scope>
    <source>
        <strain evidence="4">ATCC 12428 / DSM 43021 / JCM 3005 / NI 9100</strain>
    </source>
</reference>
<feature type="chain" id="PRO_5003028977" evidence="2">
    <location>
        <begin position="39"/>
        <end position="356"/>
    </location>
</feature>
<evidence type="ECO:0000256" key="2">
    <source>
        <dbReference type="SAM" id="SignalP"/>
    </source>
</evidence>
<dbReference type="Proteomes" id="UP000002029">
    <property type="component" value="Chromosome"/>
</dbReference>